<dbReference type="Proteomes" id="UP000465622">
    <property type="component" value="Chromosome"/>
</dbReference>
<dbReference type="Gene3D" id="1.10.10.10">
    <property type="entry name" value="Winged helix-like DNA-binding domain superfamily/Winged helix DNA-binding domain"/>
    <property type="match status" value="1"/>
</dbReference>
<dbReference type="Pfam" id="PF07702">
    <property type="entry name" value="UTRA"/>
    <property type="match status" value="1"/>
</dbReference>
<name>A0ABM7HQ30_MYCME</name>
<gene>
    <name evidence="5" type="ORF">MMAGJ_19180</name>
</gene>
<dbReference type="SUPFAM" id="SSF46785">
    <property type="entry name" value="Winged helix' DNA-binding domain"/>
    <property type="match status" value="1"/>
</dbReference>
<dbReference type="CDD" id="cd07377">
    <property type="entry name" value="WHTH_GntR"/>
    <property type="match status" value="1"/>
</dbReference>
<dbReference type="InterPro" id="IPR050679">
    <property type="entry name" value="Bact_HTH_transcr_reg"/>
</dbReference>
<dbReference type="InterPro" id="IPR036390">
    <property type="entry name" value="WH_DNA-bd_sf"/>
</dbReference>
<keyword evidence="2" id="KW-0238">DNA-binding</keyword>
<keyword evidence="3" id="KW-0804">Transcription</keyword>
<dbReference type="EMBL" id="AP022567">
    <property type="protein sequence ID" value="BBX32636.1"/>
    <property type="molecule type" value="Genomic_DNA"/>
</dbReference>
<reference evidence="5 6" key="1">
    <citation type="journal article" date="2019" name="Emerg. Microbes Infect.">
        <title>Comprehensive subspecies identification of 175 nontuberculous mycobacteria species based on 7547 genomic profiles.</title>
        <authorList>
            <person name="Matsumoto Y."/>
            <person name="Kinjo T."/>
            <person name="Motooka D."/>
            <person name="Nabeya D."/>
            <person name="Jung N."/>
            <person name="Uechi K."/>
            <person name="Horii T."/>
            <person name="Iida T."/>
            <person name="Fujita J."/>
            <person name="Nakamura S."/>
        </authorList>
    </citation>
    <scope>NUCLEOTIDE SEQUENCE [LARGE SCALE GENOMIC DNA]</scope>
    <source>
        <strain evidence="5 6">JCM 12375</strain>
    </source>
</reference>
<evidence type="ECO:0000256" key="3">
    <source>
        <dbReference type="ARBA" id="ARBA00023163"/>
    </source>
</evidence>
<evidence type="ECO:0000256" key="1">
    <source>
        <dbReference type="ARBA" id="ARBA00023015"/>
    </source>
</evidence>
<protein>
    <submittedName>
        <fullName evidence="5">GntR family transcriptional regulator</fullName>
    </submittedName>
</protein>
<dbReference type="SMART" id="SM00866">
    <property type="entry name" value="UTRA"/>
    <property type="match status" value="1"/>
</dbReference>
<dbReference type="InterPro" id="IPR036388">
    <property type="entry name" value="WH-like_DNA-bd_sf"/>
</dbReference>
<proteinExistence type="predicted"/>
<sequence>MRGKGINVASAEPGAKPLPKPYLIRTALDAMLADLAEGDPVPAERELAVRFGVARETVRQALHELLVAGRIERRGRGTVVSRPKLTQPLSLKSYTEGAVAMGRTPGRLLVTWETIGATTELASALDVSIGDAVMHLERVLLADDQRIGLESTYLPSARFGGLKTTFDPVTSLYAAIRAGGVEFGSATERIETALASPREAALLESTTAMPMLLLNRRSLDTEGVPIEVVRALYRGDRVAFETLLT</sequence>
<dbReference type="PROSITE" id="PS50949">
    <property type="entry name" value="HTH_GNTR"/>
    <property type="match status" value="1"/>
</dbReference>
<dbReference type="PRINTS" id="PR00035">
    <property type="entry name" value="HTHGNTR"/>
</dbReference>
<dbReference type="InterPro" id="IPR011663">
    <property type="entry name" value="UTRA"/>
</dbReference>
<dbReference type="SUPFAM" id="SSF64288">
    <property type="entry name" value="Chorismate lyase-like"/>
    <property type="match status" value="1"/>
</dbReference>
<evidence type="ECO:0000256" key="2">
    <source>
        <dbReference type="ARBA" id="ARBA00023125"/>
    </source>
</evidence>
<dbReference type="PANTHER" id="PTHR44846">
    <property type="entry name" value="MANNOSYL-D-GLYCERATE TRANSPORT/METABOLISM SYSTEM REPRESSOR MNGR-RELATED"/>
    <property type="match status" value="1"/>
</dbReference>
<keyword evidence="6" id="KW-1185">Reference proteome</keyword>
<dbReference type="Pfam" id="PF00392">
    <property type="entry name" value="GntR"/>
    <property type="match status" value="1"/>
</dbReference>
<feature type="domain" description="HTH gntR-type" evidence="4">
    <location>
        <begin position="16"/>
        <end position="83"/>
    </location>
</feature>
<evidence type="ECO:0000313" key="5">
    <source>
        <dbReference type="EMBL" id="BBX32636.1"/>
    </source>
</evidence>
<dbReference type="PANTHER" id="PTHR44846:SF1">
    <property type="entry name" value="MANNOSYL-D-GLYCERATE TRANSPORT_METABOLISM SYSTEM REPRESSOR MNGR-RELATED"/>
    <property type="match status" value="1"/>
</dbReference>
<organism evidence="5 6">
    <name type="scientific">Mycolicibacterium mageritense</name>
    <name type="common">Mycobacterium mageritense</name>
    <dbReference type="NCBI Taxonomy" id="53462"/>
    <lineage>
        <taxon>Bacteria</taxon>
        <taxon>Bacillati</taxon>
        <taxon>Actinomycetota</taxon>
        <taxon>Actinomycetes</taxon>
        <taxon>Mycobacteriales</taxon>
        <taxon>Mycobacteriaceae</taxon>
        <taxon>Mycolicibacterium</taxon>
    </lineage>
</organism>
<dbReference type="InterPro" id="IPR000524">
    <property type="entry name" value="Tscrpt_reg_HTH_GntR"/>
</dbReference>
<evidence type="ECO:0000313" key="6">
    <source>
        <dbReference type="Proteomes" id="UP000465622"/>
    </source>
</evidence>
<dbReference type="Gene3D" id="3.40.1410.10">
    <property type="entry name" value="Chorismate lyase-like"/>
    <property type="match status" value="1"/>
</dbReference>
<accession>A0ABM7HQ30</accession>
<dbReference type="InterPro" id="IPR028978">
    <property type="entry name" value="Chorismate_lyase_/UTRA_dom_sf"/>
</dbReference>
<evidence type="ECO:0000259" key="4">
    <source>
        <dbReference type="PROSITE" id="PS50949"/>
    </source>
</evidence>
<dbReference type="SMART" id="SM00345">
    <property type="entry name" value="HTH_GNTR"/>
    <property type="match status" value="1"/>
</dbReference>
<keyword evidence="1" id="KW-0805">Transcription regulation</keyword>